<feature type="chain" id="PRO_5040277503" evidence="2">
    <location>
        <begin position="26"/>
        <end position="728"/>
    </location>
</feature>
<feature type="signal peptide" evidence="2">
    <location>
        <begin position="1"/>
        <end position="25"/>
    </location>
</feature>
<dbReference type="EMBL" id="CAICTM010000261">
    <property type="protein sequence ID" value="CAB9506303.1"/>
    <property type="molecule type" value="Genomic_DNA"/>
</dbReference>
<dbReference type="OrthoDB" id="49494at2759"/>
<comment type="caution">
    <text evidence="3">The sequence shown here is derived from an EMBL/GenBank/DDBJ whole genome shotgun (WGS) entry which is preliminary data.</text>
</comment>
<evidence type="ECO:0000256" key="1">
    <source>
        <dbReference type="SAM" id="MobiDB-lite"/>
    </source>
</evidence>
<evidence type="ECO:0000313" key="3">
    <source>
        <dbReference type="EMBL" id="CAB9506303.1"/>
    </source>
</evidence>
<dbReference type="AlphaFoldDB" id="A0A9N8H937"/>
<protein>
    <submittedName>
        <fullName evidence="3">PKD</fullName>
    </submittedName>
</protein>
<keyword evidence="2" id="KW-0732">Signal</keyword>
<proteinExistence type="predicted"/>
<gene>
    <name evidence="3" type="ORF">SEMRO_262_G102010.1</name>
</gene>
<reference evidence="3" key="1">
    <citation type="submission" date="2020-06" db="EMBL/GenBank/DDBJ databases">
        <authorList>
            <consortium name="Plant Systems Biology data submission"/>
        </authorList>
    </citation>
    <scope>NUCLEOTIDE SEQUENCE</scope>
    <source>
        <strain evidence="3">D6</strain>
    </source>
</reference>
<feature type="region of interest" description="Disordered" evidence="1">
    <location>
        <begin position="28"/>
        <end position="63"/>
    </location>
</feature>
<dbReference type="Proteomes" id="UP001153069">
    <property type="component" value="Unassembled WGS sequence"/>
</dbReference>
<accession>A0A9N8H937</accession>
<organism evidence="3 4">
    <name type="scientific">Seminavis robusta</name>
    <dbReference type="NCBI Taxonomy" id="568900"/>
    <lineage>
        <taxon>Eukaryota</taxon>
        <taxon>Sar</taxon>
        <taxon>Stramenopiles</taxon>
        <taxon>Ochrophyta</taxon>
        <taxon>Bacillariophyta</taxon>
        <taxon>Bacillariophyceae</taxon>
        <taxon>Bacillariophycidae</taxon>
        <taxon>Naviculales</taxon>
        <taxon>Naviculaceae</taxon>
        <taxon>Seminavis</taxon>
    </lineage>
</organism>
<evidence type="ECO:0000313" key="4">
    <source>
        <dbReference type="Proteomes" id="UP001153069"/>
    </source>
</evidence>
<sequence>MKLPSSILSILGLALAIQQAPVAQASVSRGLSGESTAEPFPEDDDQRTQSPDPGLPSGETPANDMCADAQVVQVGDQLVASTDAATTGQADTCGSFSPEFSFFGPGNATGVWFAIEGTGGGLEAEVNATYDMQVAVYTGSCDELACVDGTAGDPPRWDYGDIKWGSKEGVMYYILVAGWEGDVGDFTLSIYEGEEPENTDCAAAVPLTIGETYEDGTTEFATIPDEGDFPACTIGEFLNGITAPTVWFSVVGNGEITQFSLVADYDGWISIYKGDSCDELECINSNDDSPLNDGSESVIAQPLEEGATYFINVHGYEKSYGNFGIESKTLEPVANDMCSDAEPLELGVNASSSSLAATADPGLPECGLGTNESSIGVWYTMEGTGNPVQIRLEGSGFNLELHFSIYTGSCDDLVCAGNQFVGFLPFTWDTVEGETYNIYVYGRTRALSDIFTIITEEVERPANDMCEDAVPLVLNEVVSGTTLASSADEGLETCGDVIGLGFGGVWYSFEGNGDRRLVGVSSGSNGTGFFDTILSVYEGDCGSLTCVGGDDQGQGFLEYENVVLIDTVEGTMYYAYVHGFGLSRGDFEIAEIGIPRPENDACEDATPLELGDNVEGSTQFAGTDMVDIESCGTSQFGNDTAPGLWYTVVGEGFAVQASVNAQYDFQMTVFSGDCDALECVDGTEGNEGDFFNGGLIWTAEEGVTYTVLVHGYNGGVGSFDLFYETAIF</sequence>
<evidence type="ECO:0000256" key="2">
    <source>
        <dbReference type="SAM" id="SignalP"/>
    </source>
</evidence>
<name>A0A9N8H937_9STRA</name>
<keyword evidence="4" id="KW-1185">Reference proteome</keyword>